<dbReference type="GO" id="GO:0031902">
    <property type="term" value="C:late endosome membrane"/>
    <property type="evidence" value="ECO:0007669"/>
    <property type="project" value="UniProtKB-UniRule"/>
</dbReference>
<dbReference type="InterPro" id="IPR037855">
    <property type="entry name" value="Vps36"/>
</dbReference>
<keyword evidence="3 7" id="KW-0813">Transport</keyword>
<keyword evidence="4 7" id="KW-0963">Cytoplasm</keyword>
<protein>
    <recommendedName>
        <fullName evidence="2 7">Vacuolar protein-sorting-associated protein 36</fullName>
    </recommendedName>
    <alternativeName>
        <fullName evidence="6 7">ESCRT-II complex subunit VPS36</fullName>
    </alternativeName>
</protein>
<dbReference type="InterPro" id="IPR040608">
    <property type="entry name" value="Snf8/Vps36"/>
</dbReference>
<evidence type="ECO:0000256" key="5">
    <source>
        <dbReference type="ARBA" id="ARBA00022927"/>
    </source>
</evidence>
<evidence type="ECO:0000256" key="6">
    <source>
        <dbReference type="ARBA" id="ARBA00030114"/>
    </source>
</evidence>
<dbReference type="PANTHER" id="PTHR13128:SF12">
    <property type="entry name" value="VACUOLAR PROTEIN-SORTING-ASSOCIATED PROTEIN 36"/>
    <property type="match status" value="1"/>
</dbReference>
<keyword evidence="10" id="KW-1185">Reference proteome</keyword>
<keyword evidence="5 7" id="KW-0653">Protein transport</keyword>
<dbReference type="Pfam" id="PF11605">
    <property type="entry name" value="Vps36_ESCRT-II"/>
    <property type="match status" value="1"/>
</dbReference>
<dbReference type="InterPro" id="IPR021648">
    <property type="entry name" value="GLUE_dom"/>
</dbReference>
<dbReference type="Proteomes" id="UP001153620">
    <property type="component" value="Chromosome 3"/>
</dbReference>
<organism evidence="9 10">
    <name type="scientific">Chironomus riparius</name>
    <dbReference type="NCBI Taxonomy" id="315576"/>
    <lineage>
        <taxon>Eukaryota</taxon>
        <taxon>Metazoa</taxon>
        <taxon>Ecdysozoa</taxon>
        <taxon>Arthropoda</taxon>
        <taxon>Hexapoda</taxon>
        <taxon>Insecta</taxon>
        <taxon>Pterygota</taxon>
        <taxon>Neoptera</taxon>
        <taxon>Endopterygota</taxon>
        <taxon>Diptera</taxon>
        <taxon>Nematocera</taxon>
        <taxon>Chironomoidea</taxon>
        <taxon>Chironomidae</taxon>
        <taxon>Chironominae</taxon>
        <taxon>Chironomus</taxon>
    </lineage>
</organism>
<dbReference type="Gene3D" id="2.30.29.30">
    <property type="entry name" value="Pleckstrin-homology domain (PH domain)/Phosphotyrosine-binding domain (PTB)"/>
    <property type="match status" value="1"/>
</dbReference>
<comment type="subcellular location">
    <subcellularLocation>
        <location evidence="7">Cytoplasm</location>
    </subcellularLocation>
    <subcellularLocation>
        <location evidence="7">Endosome</location>
    </subcellularLocation>
</comment>
<sequence length="384" mass="43472">MNRFEFCTATLIDGETVVTKHDSVKIYDGHEKTIFEDGELTLTTHRIFWGKSGEFSKGSNIIQLRLLYVKSLDEEIGSSMFFGKKKRLIVRLNETTPGKNPGPMEYSKFSFIKFSGANGISLNFIQALNETLLAKVFEINETVLSPSNTPRIKQRSGIVGIEKSIQEKQKQTDKNISAAFQDLNKLMGYAKEMVNISKSISQKIRDRQSEASEDETLKFKSLLMSLGIDDPVTKENFTNNTDYLKSLGNEICQSLLDIMTEQGGMMTITEVYCRINRARGFELVSPDDVLNACKLLNGPMKLRQYPSGAMILQLENHNDEQVAEEIAKLLEQKGSLSIEECARENNLSVFLTHERFLIAERAGRVCRDESVEGLRFYPNLFLIK</sequence>
<comment type="similarity">
    <text evidence="1 7">Belongs to the VPS36 family.</text>
</comment>
<dbReference type="FunFam" id="1.10.10.10:FF:000416">
    <property type="entry name" value="Vacuolar protein-sorting-associated protein 36"/>
    <property type="match status" value="1"/>
</dbReference>
<dbReference type="InterPro" id="IPR036388">
    <property type="entry name" value="WH-like_DNA-bd_sf"/>
</dbReference>
<keyword evidence="7" id="KW-0967">Endosome</keyword>
<proteinExistence type="inferred from homology"/>
<reference evidence="9" key="1">
    <citation type="submission" date="2022-01" db="EMBL/GenBank/DDBJ databases">
        <authorList>
            <person name="King R."/>
        </authorList>
    </citation>
    <scope>NUCLEOTIDE SEQUENCE</scope>
</reference>
<dbReference type="PROSITE" id="PS51495">
    <property type="entry name" value="GLUE"/>
    <property type="match status" value="1"/>
</dbReference>
<name>A0A9N9WVK0_9DIPT</name>
<evidence type="ECO:0000313" key="10">
    <source>
        <dbReference type="Proteomes" id="UP001153620"/>
    </source>
</evidence>
<evidence type="ECO:0000259" key="8">
    <source>
        <dbReference type="PROSITE" id="PS51495"/>
    </source>
</evidence>
<dbReference type="AlphaFoldDB" id="A0A9N9WVK0"/>
<dbReference type="InterPro" id="IPR036390">
    <property type="entry name" value="WH_DNA-bd_sf"/>
</dbReference>
<dbReference type="PANTHER" id="PTHR13128">
    <property type="entry name" value="VACUOLAR PROTEIN-SORTING-ASSOCIATED PROTEIN 36"/>
    <property type="match status" value="1"/>
</dbReference>
<dbReference type="Gene3D" id="1.10.10.10">
    <property type="entry name" value="Winged helix-like DNA-binding domain superfamily/Winged helix DNA-binding domain"/>
    <property type="match status" value="2"/>
</dbReference>
<reference evidence="9" key="2">
    <citation type="submission" date="2022-10" db="EMBL/GenBank/DDBJ databases">
        <authorList>
            <consortium name="ENA_rothamsted_submissions"/>
            <consortium name="culmorum"/>
            <person name="King R."/>
        </authorList>
    </citation>
    <scope>NUCLEOTIDE SEQUENCE</scope>
</reference>
<dbReference type="EMBL" id="OU895879">
    <property type="protein sequence ID" value="CAG9807788.1"/>
    <property type="molecule type" value="Genomic_DNA"/>
</dbReference>
<dbReference type="GO" id="GO:0043328">
    <property type="term" value="P:protein transport to vacuole involved in ubiquitin-dependent protein catabolic process via the multivesicular body sorting pathway"/>
    <property type="evidence" value="ECO:0007669"/>
    <property type="project" value="UniProtKB-UniRule"/>
</dbReference>
<feature type="domain" description="GLUE N-terminal" evidence="8">
    <location>
        <begin position="1"/>
        <end position="144"/>
    </location>
</feature>
<gene>
    <name evidence="9" type="ORF">CHIRRI_LOCUS10634</name>
</gene>
<comment type="function">
    <text evidence="7">Component of the ESCRT-II complex (endosomal sorting complex required for transport II), which is required for multivesicular body (MVB) formation and sorting of endosomal cargo proteins into MVBs.</text>
</comment>
<evidence type="ECO:0000256" key="1">
    <source>
        <dbReference type="ARBA" id="ARBA00009697"/>
    </source>
</evidence>
<evidence type="ECO:0000256" key="2">
    <source>
        <dbReference type="ARBA" id="ARBA00017953"/>
    </source>
</evidence>
<dbReference type="GO" id="GO:0032266">
    <property type="term" value="F:phosphatidylinositol-3-phosphate binding"/>
    <property type="evidence" value="ECO:0007669"/>
    <property type="project" value="UniProtKB-UniRule"/>
</dbReference>
<dbReference type="GO" id="GO:0000814">
    <property type="term" value="C:ESCRT II complex"/>
    <property type="evidence" value="ECO:0007669"/>
    <property type="project" value="UniProtKB-UniRule"/>
</dbReference>
<accession>A0A9N9WVK0</accession>
<dbReference type="GO" id="GO:0043130">
    <property type="term" value="F:ubiquitin binding"/>
    <property type="evidence" value="ECO:0007669"/>
    <property type="project" value="UniProtKB-UniRule"/>
</dbReference>
<dbReference type="SUPFAM" id="SSF46785">
    <property type="entry name" value="Winged helix' DNA-binding domain"/>
    <property type="match status" value="2"/>
</dbReference>
<evidence type="ECO:0000256" key="4">
    <source>
        <dbReference type="ARBA" id="ARBA00022490"/>
    </source>
</evidence>
<dbReference type="InterPro" id="IPR011993">
    <property type="entry name" value="PH-like_dom_sf"/>
</dbReference>
<dbReference type="SUPFAM" id="SSF50729">
    <property type="entry name" value="PH domain-like"/>
    <property type="match status" value="1"/>
</dbReference>
<dbReference type="OrthoDB" id="271448at2759"/>
<dbReference type="Pfam" id="PF04157">
    <property type="entry name" value="EAP30"/>
    <property type="match status" value="1"/>
</dbReference>
<evidence type="ECO:0000256" key="7">
    <source>
        <dbReference type="RuleBase" id="RU367095"/>
    </source>
</evidence>
<dbReference type="Gene3D" id="6.10.140.260">
    <property type="match status" value="1"/>
</dbReference>
<evidence type="ECO:0000313" key="9">
    <source>
        <dbReference type="EMBL" id="CAG9807788.1"/>
    </source>
</evidence>
<evidence type="ECO:0000256" key="3">
    <source>
        <dbReference type="ARBA" id="ARBA00022448"/>
    </source>
</evidence>
<comment type="subunit">
    <text evidence="7">Component of the endosomal sorting complex required for transport II (ESCRT-II).</text>
</comment>